<name>A0A956LWG0_UNCEI</name>
<organism evidence="2 3">
    <name type="scientific">Eiseniibacteriota bacterium</name>
    <dbReference type="NCBI Taxonomy" id="2212470"/>
    <lineage>
        <taxon>Bacteria</taxon>
        <taxon>Candidatus Eiseniibacteriota</taxon>
    </lineage>
</organism>
<proteinExistence type="predicted"/>
<dbReference type="EMBL" id="JAGQHR010000073">
    <property type="protein sequence ID" value="MCA9726834.1"/>
    <property type="molecule type" value="Genomic_DNA"/>
</dbReference>
<reference evidence="2" key="1">
    <citation type="submission" date="2020-04" db="EMBL/GenBank/DDBJ databases">
        <authorList>
            <person name="Zhang T."/>
        </authorList>
    </citation>
    <scope>NUCLEOTIDE SEQUENCE</scope>
    <source>
        <strain evidence="2">HKST-UBA01</strain>
    </source>
</reference>
<feature type="non-terminal residue" evidence="2">
    <location>
        <position position="604"/>
    </location>
</feature>
<accession>A0A956LWG0</accession>
<dbReference type="Proteomes" id="UP000697710">
    <property type="component" value="Unassembled WGS sequence"/>
</dbReference>
<evidence type="ECO:0000256" key="1">
    <source>
        <dbReference type="SAM" id="MobiDB-lite"/>
    </source>
</evidence>
<protein>
    <submittedName>
        <fullName evidence="2">Uncharacterized protein</fullName>
    </submittedName>
</protein>
<feature type="region of interest" description="Disordered" evidence="1">
    <location>
        <begin position="1"/>
        <end position="45"/>
    </location>
</feature>
<evidence type="ECO:0000313" key="3">
    <source>
        <dbReference type="Proteomes" id="UP000697710"/>
    </source>
</evidence>
<evidence type="ECO:0000313" key="2">
    <source>
        <dbReference type="EMBL" id="MCA9726834.1"/>
    </source>
</evidence>
<comment type="caution">
    <text evidence="2">The sequence shown here is derived from an EMBL/GenBank/DDBJ whole genome shotgun (WGS) entry which is preliminary data.</text>
</comment>
<dbReference type="AlphaFoldDB" id="A0A956LWG0"/>
<feature type="compositionally biased region" description="Basic and acidic residues" evidence="1">
    <location>
        <begin position="1"/>
        <end position="11"/>
    </location>
</feature>
<gene>
    <name evidence="2" type="ORF">KC729_04065</name>
</gene>
<reference evidence="2" key="2">
    <citation type="journal article" date="2021" name="Microbiome">
        <title>Successional dynamics and alternative stable states in a saline activated sludge microbial community over 9 years.</title>
        <authorList>
            <person name="Wang Y."/>
            <person name="Ye J."/>
            <person name="Ju F."/>
            <person name="Liu L."/>
            <person name="Boyd J.A."/>
            <person name="Deng Y."/>
            <person name="Parks D.H."/>
            <person name="Jiang X."/>
            <person name="Yin X."/>
            <person name="Woodcroft B.J."/>
            <person name="Tyson G.W."/>
            <person name="Hugenholtz P."/>
            <person name="Polz M.F."/>
            <person name="Zhang T."/>
        </authorList>
    </citation>
    <scope>NUCLEOTIDE SEQUENCE</scope>
    <source>
        <strain evidence="2">HKST-UBA01</strain>
    </source>
</reference>
<sequence>MTTHDTPDTEARPGPSIGIGTRGTSLRPIPKAGSTDPGADPFITLSPSGGPIRTYLAEIHVGDLGSGLSVALMMEPNQYDEARPGSPAEAGNNEQIARNWAAGFAATRLAGGHGLASLEALGVPAGVPEGSAPHHPPVAYCKKTGRYAIPVCPETLGPLEICRDEALLRRCGLPSYRDTLARFLYSPAAVRPGRPVTFYTYSLARFETGPEATLRRRGELYRDLLPRVREGVASPPADHPCFACEHRDGCYPAGSTLEAPIPAEEQLFPLAYYDFHYLPRTPLLLACDEAAAVLGGSSIRETLDMREMRRELASEPQGQHLTAALSPPNQQFFFEGDRTGLFVLECLYLKLTAISRVLQGLLNLQRNAGRPHLGLSPTRLRAAYRAEASHLPARWSVDLQLTDAVSTAPLASLDRERVPDEPIVWAIPQPRVEPFLPSGMLKPQIQTLSMRVETRKLDSRTEGPKTILELDARLVSESFAPTEHGRHDLIRVVASSSTGRVVFGGRMRESSPGGFRFIGRSAGLDADAARRVQEHLDGSVVEVVIARAFGAPSDLVALGRLFLRFLFWNDRRDAAKLEPARLDRVAARLAEALGVRMADTVTLR</sequence>